<evidence type="ECO:0000256" key="3">
    <source>
        <dbReference type="ARBA" id="ARBA00012327"/>
    </source>
</evidence>
<dbReference type="EMBL" id="CP019290">
    <property type="protein sequence ID" value="AXX60191.1"/>
    <property type="molecule type" value="Genomic_DNA"/>
</dbReference>
<comment type="catalytic activity">
    <reaction evidence="1 8">
        <text>malonyl-[ACP] + S-adenosyl-L-methionine = malonyl-[ACP] methyl ester + S-adenosyl-L-homocysteine</text>
        <dbReference type="Rhea" id="RHEA:17105"/>
        <dbReference type="Rhea" id="RHEA-COMP:9623"/>
        <dbReference type="Rhea" id="RHEA-COMP:9954"/>
        <dbReference type="ChEBI" id="CHEBI:57856"/>
        <dbReference type="ChEBI" id="CHEBI:59789"/>
        <dbReference type="ChEBI" id="CHEBI:78449"/>
        <dbReference type="ChEBI" id="CHEBI:78845"/>
        <dbReference type="EC" id="2.1.1.197"/>
    </reaction>
</comment>
<dbReference type="GO" id="GO:0010340">
    <property type="term" value="F:carboxyl-O-methyltransferase activity"/>
    <property type="evidence" value="ECO:0007669"/>
    <property type="project" value="UniProtKB-UniRule"/>
</dbReference>
<dbReference type="GO" id="GO:0009102">
    <property type="term" value="P:biotin biosynthetic process"/>
    <property type="evidence" value="ECO:0007669"/>
    <property type="project" value="UniProtKB-UniRule"/>
</dbReference>
<dbReference type="InterPro" id="IPR011814">
    <property type="entry name" value="BioC"/>
</dbReference>
<evidence type="ECO:0000313" key="10">
    <source>
        <dbReference type="EMBL" id="AXX60191.1"/>
    </source>
</evidence>
<gene>
    <name evidence="8 11" type="primary">bioC</name>
    <name evidence="11" type="ORF">CRN52_15640</name>
    <name evidence="10" type="ORF">FORC53_1852</name>
</gene>
<evidence type="ECO:0000259" key="9">
    <source>
        <dbReference type="Pfam" id="PF08241"/>
    </source>
</evidence>
<name>A0A2S3RU77_VIBVL</name>
<evidence type="ECO:0000256" key="8">
    <source>
        <dbReference type="HAMAP-Rule" id="MF_00835"/>
    </source>
</evidence>
<dbReference type="InterPro" id="IPR029063">
    <property type="entry name" value="SAM-dependent_MTases_sf"/>
</dbReference>
<dbReference type="PANTHER" id="PTHR13090">
    <property type="entry name" value="ARGININE-HYDROXYLASE NDUFAF5, MITOCHONDRIAL"/>
    <property type="match status" value="1"/>
</dbReference>
<dbReference type="GO" id="GO:0008757">
    <property type="term" value="F:S-adenosylmethionine-dependent methyltransferase activity"/>
    <property type="evidence" value="ECO:0007669"/>
    <property type="project" value="InterPro"/>
</dbReference>
<accession>A0A2S3RU77</accession>
<protein>
    <recommendedName>
        <fullName evidence="3 8">Malonyl-[acyl-carrier protein] O-methyltransferase</fullName>
        <shortName evidence="8">Malonyl-ACP O-methyltransferase</shortName>
        <ecNumber evidence="3 8">2.1.1.197</ecNumber>
    </recommendedName>
    <alternativeName>
        <fullName evidence="8">Biotin synthesis protein BioC</fullName>
    </alternativeName>
</protein>
<reference evidence="11 12" key="2">
    <citation type="journal article" date="2018" name="Front. Microbiol.">
        <title>Phylogeny of Vibrio vulnificus from the Analysis of the Core-Genome: Implications for Intra-Species Taxonomy.</title>
        <authorList>
            <person name="Roig F.J."/>
            <person name="Gonzalez-Candelas F."/>
            <person name="Sanjuan E."/>
            <person name="Fouz B."/>
            <person name="Feil E.J."/>
            <person name="Llorens C."/>
            <person name="Baker-Austin C."/>
            <person name="Oliver J.D."/>
            <person name="Danin-Poleg Y."/>
            <person name="Gibas C.J."/>
            <person name="Kashi Y."/>
            <person name="Gulig P.A."/>
            <person name="Morrison S.S."/>
            <person name="Amaro C."/>
        </authorList>
    </citation>
    <scope>NUCLEOTIDE SEQUENCE [LARGE SCALE GENOMIC DNA]</scope>
    <source>
        <strain evidence="11 12">CECT4608</strain>
    </source>
</reference>
<evidence type="ECO:0000313" key="12">
    <source>
        <dbReference type="Proteomes" id="UP000237466"/>
    </source>
</evidence>
<reference evidence="10 13" key="1">
    <citation type="submission" date="2017-01" db="EMBL/GenBank/DDBJ databases">
        <title>Complete Genome Sequence of Vibrio vulnificus FORC_053.</title>
        <authorList>
            <consortium name="Food-borne Pathogen Omics Research Center"/>
            <person name="Chung H.Y."/>
            <person name="Na E.J."/>
            <person name="Song J.S."/>
            <person name="Kim H."/>
            <person name="Lee J.-H."/>
            <person name="Ryu S."/>
            <person name="Choi S.H."/>
        </authorList>
    </citation>
    <scope>NUCLEOTIDE SEQUENCE [LARGE SCALE GENOMIC DNA]</scope>
    <source>
        <strain evidence="10 13">FORC_053</strain>
    </source>
</reference>
<dbReference type="RefSeq" id="WP_011080759.1">
    <property type="nucleotide sequence ID" value="NZ_CABMOC010000001.1"/>
</dbReference>
<dbReference type="UniPathway" id="UPA00078"/>
<dbReference type="Gene3D" id="3.40.50.150">
    <property type="entry name" value="Vaccinia Virus protein VP39"/>
    <property type="match status" value="1"/>
</dbReference>
<evidence type="ECO:0000256" key="1">
    <source>
        <dbReference type="ARBA" id="ARBA00000852"/>
    </source>
</evidence>
<dbReference type="SUPFAM" id="SSF53335">
    <property type="entry name" value="S-adenosyl-L-methionine-dependent methyltransferases"/>
    <property type="match status" value="1"/>
</dbReference>
<evidence type="ECO:0000313" key="13">
    <source>
        <dbReference type="Proteomes" id="UP000263418"/>
    </source>
</evidence>
<evidence type="ECO:0000313" key="11">
    <source>
        <dbReference type="EMBL" id="POB45950.1"/>
    </source>
</evidence>
<dbReference type="GO" id="GO:0102130">
    <property type="term" value="F:malonyl-CoA methyltransferase activity"/>
    <property type="evidence" value="ECO:0007669"/>
    <property type="project" value="UniProtKB-EC"/>
</dbReference>
<dbReference type="NCBIfam" id="TIGR02072">
    <property type="entry name" value="BioC"/>
    <property type="match status" value="1"/>
</dbReference>
<sequence>MEMAKVSFTAEEAYVDKLAIAQAFGKAAKSYDQHAAFQREVGHKLLDKLPQDLSGLRVLDLGCGTGYFSWQLLQRGAEVVCADLSHEMLEQAKARCGLESVSYRVADAESLPFERDEFDIVFSSLALQWCEDLSRPLREMNRVVKPHGQVLFSTLLDGSLNELKQAWAKIDSYQHVNRFISANQVKIALAQSHSHNHHLDLTDITVWYESAFAVMRDLKGIGANHVSGRSHGLTTRQALKRVEREYQTFQNHLGHVPASYKVCLGVIQL</sequence>
<keyword evidence="5 8" id="KW-0808">Transferase</keyword>
<dbReference type="InterPro" id="IPR013216">
    <property type="entry name" value="Methyltransf_11"/>
</dbReference>
<evidence type="ECO:0000256" key="7">
    <source>
        <dbReference type="ARBA" id="ARBA00022756"/>
    </source>
</evidence>
<dbReference type="Proteomes" id="UP000263418">
    <property type="component" value="Chromosome 1"/>
</dbReference>
<dbReference type="Pfam" id="PF08241">
    <property type="entry name" value="Methyltransf_11"/>
    <property type="match status" value="1"/>
</dbReference>
<evidence type="ECO:0000256" key="6">
    <source>
        <dbReference type="ARBA" id="ARBA00022691"/>
    </source>
</evidence>
<dbReference type="EMBL" id="PDGH01000112">
    <property type="protein sequence ID" value="POB45950.1"/>
    <property type="molecule type" value="Genomic_DNA"/>
</dbReference>
<proteinExistence type="inferred from homology"/>
<dbReference type="HAMAP" id="MF_00835">
    <property type="entry name" value="BioC"/>
    <property type="match status" value="1"/>
</dbReference>
<dbReference type="AlphaFoldDB" id="A0A2S3RU77"/>
<dbReference type="EC" id="2.1.1.197" evidence="3 8"/>
<feature type="domain" description="Methyltransferase type 11" evidence="9">
    <location>
        <begin position="59"/>
        <end position="152"/>
    </location>
</feature>
<dbReference type="GO" id="GO:0032259">
    <property type="term" value="P:methylation"/>
    <property type="evidence" value="ECO:0007669"/>
    <property type="project" value="UniProtKB-KW"/>
</dbReference>
<comment type="pathway">
    <text evidence="2 8">Cofactor biosynthesis; biotin biosynthesis.</text>
</comment>
<comment type="similarity">
    <text evidence="8">Belongs to the methyltransferase superfamily.</text>
</comment>
<evidence type="ECO:0000256" key="2">
    <source>
        <dbReference type="ARBA" id="ARBA00004746"/>
    </source>
</evidence>
<organism evidence="11 12">
    <name type="scientific">Vibrio vulnificus</name>
    <dbReference type="NCBI Taxonomy" id="672"/>
    <lineage>
        <taxon>Bacteria</taxon>
        <taxon>Pseudomonadati</taxon>
        <taxon>Pseudomonadota</taxon>
        <taxon>Gammaproteobacteria</taxon>
        <taxon>Vibrionales</taxon>
        <taxon>Vibrionaceae</taxon>
        <taxon>Vibrio</taxon>
    </lineage>
</organism>
<evidence type="ECO:0000256" key="4">
    <source>
        <dbReference type="ARBA" id="ARBA00022603"/>
    </source>
</evidence>
<dbReference type="Proteomes" id="UP000237466">
    <property type="component" value="Unassembled WGS sequence"/>
</dbReference>
<evidence type="ECO:0000256" key="5">
    <source>
        <dbReference type="ARBA" id="ARBA00022679"/>
    </source>
</evidence>
<dbReference type="CDD" id="cd02440">
    <property type="entry name" value="AdoMet_MTases"/>
    <property type="match status" value="1"/>
</dbReference>
<dbReference type="PANTHER" id="PTHR13090:SF1">
    <property type="entry name" value="ARGININE-HYDROXYLASE NDUFAF5, MITOCHONDRIAL"/>
    <property type="match status" value="1"/>
</dbReference>
<comment type="function">
    <text evidence="8">Converts the free carboxyl group of a malonyl-thioester to its methyl ester by transfer of a methyl group from S-adenosyl-L-methionine (SAM). It allows to synthesize pimeloyl-ACP via the fatty acid synthetic pathway.</text>
</comment>
<keyword evidence="4 8" id="KW-0489">Methyltransferase</keyword>
<dbReference type="OMA" id="SWQAVDG"/>
<dbReference type="InterPro" id="IPR050602">
    <property type="entry name" value="Malonyl-ACP_OMT"/>
</dbReference>
<keyword evidence="6 8" id="KW-0949">S-adenosyl-L-methionine</keyword>
<keyword evidence="7 8" id="KW-0093">Biotin biosynthesis</keyword>